<dbReference type="InterPro" id="IPR012338">
    <property type="entry name" value="Beta-lactam/transpept-like"/>
</dbReference>
<dbReference type="GO" id="GO:0016787">
    <property type="term" value="F:hydrolase activity"/>
    <property type="evidence" value="ECO:0007669"/>
    <property type="project" value="UniProtKB-KW"/>
</dbReference>
<keyword evidence="2" id="KW-0378">Hydrolase</keyword>
<name>A0ABS2BHM4_9NEIS</name>
<organism evidence="2 3">
    <name type="scientific">Jeongeupia naejangsanensis</name>
    <dbReference type="NCBI Taxonomy" id="613195"/>
    <lineage>
        <taxon>Bacteria</taxon>
        <taxon>Pseudomonadati</taxon>
        <taxon>Pseudomonadota</taxon>
        <taxon>Betaproteobacteria</taxon>
        <taxon>Neisseriales</taxon>
        <taxon>Chitinibacteraceae</taxon>
        <taxon>Jeongeupia</taxon>
    </lineage>
</organism>
<accession>A0ABS2BHM4</accession>
<evidence type="ECO:0000313" key="2">
    <source>
        <dbReference type="EMBL" id="MBM3115097.1"/>
    </source>
</evidence>
<dbReference type="SUPFAM" id="SSF56601">
    <property type="entry name" value="beta-lactamase/transpeptidase-like"/>
    <property type="match status" value="1"/>
</dbReference>
<keyword evidence="3" id="KW-1185">Reference proteome</keyword>
<evidence type="ECO:0000313" key="3">
    <source>
        <dbReference type="Proteomes" id="UP000809431"/>
    </source>
</evidence>
<dbReference type="InterPro" id="IPR050789">
    <property type="entry name" value="Diverse_Enzym_Activities"/>
</dbReference>
<dbReference type="InterPro" id="IPR001466">
    <property type="entry name" value="Beta-lactam-related"/>
</dbReference>
<dbReference type="Pfam" id="PF00144">
    <property type="entry name" value="Beta-lactamase"/>
    <property type="match status" value="1"/>
</dbReference>
<dbReference type="Proteomes" id="UP000809431">
    <property type="component" value="Unassembled WGS sequence"/>
</dbReference>
<proteinExistence type="predicted"/>
<evidence type="ECO:0000259" key="1">
    <source>
        <dbReference type="Pfam" id="PF00144"/>
    </source>
</evidence>
<comment type="caution">
    <text evidence="2">The sequence shown here is derived from an EMBL/GenBank/DDBJ whole genome shotgun (WGS) entry which is preliminary data.</text>
</comment>
<dbReference type="RefSeq" id="WP_203536745.1">
    <property type="nucleotide sequence ID" value="NZ_JAESND010000001.1"/>
</dbReference>
<dbReference type="PANTHER" id="PTHR43283:SF7">
    <property type="entry name" value="BETA-LACTAMASE-RELATED DOMAIN-CONTAINING PROTEIN"/>
    <property type="match status" value="1"/>
</dbReference>
<protein>
    <submittedName>
        <fullName evidence="2">Serine hydrolase</fullName>
    </submittedName>
</protein>
<feature type="domain" description="Beta-lactamase-related" evidence="1">
    <location>
        <begin position="18"/>
        <end position="287"/>
    </location>
</feature>
<dbReference type="EMBL" id="JAESND010000001">
    <property type="protein sequence ID" value="MBM3115097.1"/>
    <property type="molecule type" value="Genomic_DNA"/>
</dbReference>
<gene>
    <name evidence="2" type="ORF">JMJ54_04575</name>
</gene>
<dbReference type="Gene3D" id="3.40.710.10">
    <property type="entry name" value="DD-peptidase/beta-lactamase superfamily"/>
    <property type="match status" value="1"/>
</dbReference>
<sequence length="462" mass="50884">MLDYLAMVSRNGASLDGLVIVRDGKLVFEHYTPPYRGDIPHQLNSVAKSFVSTLVGIAQGEGKIGPVTTPVHALLKDCRGALCDSPATLKDVLTMSSGFEWYEAGFSEEEDPSKVVRSANWRHYVLDKPMAEAPGQTFVYNSGGSHLLSLMLQDSLGGESEAAFADDRLFKPLGISDYHWPVDPQGALIGGRGLTLRLDDLARFGQLFLQNGQWQGKQIVPAAWVHDATQAQIRTVPPFGWVPQYGYQWWVDGSGHNYSAQGWGGQVLIVAPKLGMVVAMLTSSDANGNGAWMTPDMLEQFFAQELKRQGPIPLDDAAWGRLQQRLAAMAPKPEKTVLPAWFKRLDGKTAQFSGLGWQSKPQFRLDADGVQIVADYRNRQQQDRATYSYGLGQWRNFDHPVYGPCVGKLTVSGDKVQLRARSLREGKEILTSYRMQDAKRIESVSENGGNAVSERAVGLIAN</sequence>
<dbReference type="PANTHER" id="PTHR43283">
    <property type="entry name" value="BETA-LACTAMASE-RELATED"/>
    <property type="match status" value="1"/>
</dbReference>
<reference evidence="2 3" key="1">
    <citation type="submission" date="2021-01" db="EMBL/GenBank/DDBJ databases">
        <title>Draft Genome Sequence and Polyhydroxyalkanoate Biosynthetic Potential of Jeongeupia naejangsanensis Type Strain DSM 24253.</title>
        <authorList>
            <person name="Turrini P."/>
            <person name="Artuso I."/>
            <person name="Lugli G.A."/>
            <person name="Frangipani E."/>
            <person name="Ventura M."/>
            <person name="Visca P."/>
        </authorList>
    </citation>
    <scope>NUCLEOTIDE SEQUENCE [LARGE SCALE GENOMIC DNA]</scope>
    <source>
        <strain evidence="2 3">DSM 24253</strain>
    </source>
</reference>